<dbReference type="OrthoDB" id="60422at2759"/>
<dbReference type="InterPro" id="IPR003718">
    <property type="entry name" value="OsmC/Ohr_fam"/>
</dbReference>
<reference evidence="2 3" key="1">
    <citation type="journal article" date="2015" name="Biotechnol. Biofuels">
        <title>Enhanced degradation of softwood versus hardwood by the white-rot fungus Pycnoporus coccineus.</title>
        <authorList>
            <person name="Couturier M."/>
            <person name="Navarro D."/>
            <person name="Chevret D."/>
            <person name="Henrissat B."/>
            <person name="Piumi F."/>
            <person name="Ruiz-Duenas F.J."/>
            <person name="Martinez A.T."/>
            <person name="Grigoriev I.V."/>
            <person name="Riley R."/>
            <person name="Lipzen A."/>
            <person name="Berrin J.G."/>
            <person name="Master E.R."/>
            <person name="Rosso M.N."/>
        </authorList>
    </citation>
    <scope>NUCLEOTIDE SEQUENCE [LARGE SCALE GENOMIC DNA]</scope>
    <source>
        <strain evidence="2 3">BRFM310</strain>
    </source>
</reference>
<comment type="similarity">
    <text evidence="1">Belongs to the OsmC/Ohr family.</text>
</comment>
<sequence length="172" mass="18376">MSPLLPSALARRASRAISQRAVKVPTRSIMTLKDHKYSAHATARGQGRNGEVKSDDDCGLQLRLAMPRSLGGKGDGQNPEQLFAMGYAACFLSALQMVAGQTGKTDQARNAVVHAQVHLGEPADMEGFGLQVDIQVEGVDDMDLIQAGHKACPYSRALTYGAVVNVTRGKKE</sequence>
<dbReference type="SUPFAM" id="SSF82784">
    <property type="entry name" value="OsmC-like"/>
    <property type="match status" value="1"/>
</dbReference>
<organism evidence="2 3">
    <name type="scientific">Trametes coccinea (strain BRFM310)</name>
    <name type="common">Pycnoporus coccineus</name>
    <dbReference type="NCBI Taxonomy" id="1353009"/>
    <lineage>
        <taxon>Eukaryota</taxon>
        <taxon>Fungi</taxon>
        <taxon>Dikarya</taxon>
        <taxon>Basidiomycota</taxon>
        <taxon>Agaricomycotina</taxon>
        <taxon>Agaricomycetes</taxon>
        <taxon>Polyporales</taxon>
        <taxon>Polyporaceae</taxon>
        <taxon>Trametes</taxon>
    </lineage>
</organism>
<dbReference type="Gene3D" id="2.20.25.10">
    <property type="match status" value="1"/>
</dbReference>
<keyword evidence="3" id="KW-1185">Reference proteome</keyword>
<dbReference type="Pfam" id="PF02566">
    <property type="entry name" value="OsmC"/>
    <property type="match status" value="1"/>
</dbReference>
<dbReference type="PANTHER" id="PTHR33797">
    <property type="entry name" value="ORGANIC HYDROPEROXIDE RESISTANCE PROTEIN-LIKE"/>
    <property type="match status" value="1"/>
</dbReference>
<dbReference type="AlphaFoldDB" id="A0A1Y2J434"/>
<evidence type="ECO:0000256" key="1">
    <source>
        <dbReference type="ARBA" id="ARBA00007378"/>
    </source>
</evidence>
<dbReference type="Proteomes" id="UP000193067">
    <property type="component" value="Unassembled WGS sequence"/>
</dbReference>
<dbReference type="GO" id="GO:0006979">
    <property type="term" value="P:response to oxidative stress"/>
    <property type="evidence" value="ECO:0007669"/>
    <property type="project" value="InterPro"/>
</dbReference>
<dbReference type="InterPro" id="IPR019953">
    <property type="entry name" value="OHR"/>
</dbReference>
<dbReference type="Gene3D" id="3.30.300.20">
    <property type="match status" value="1"/>
</dbReference>
<evidence type="ECO:0000313" key="2">
    <source>
        <dbReference type="EMBL" id="OSD06962.1"/>
    </source>
</evidence>
<dbReference type="InterPro" id="IPR036102">
    <property type="entry name" value="OsmC/Ohrsf"/>
</dbReference>
<dbReference type="EMBL" id="KZ084089">
    <property type="protein sequence ID" value="OSD06962.1"/>
    <property type="molecule type" value="Genomic_DNA"/>
</dbReference>
<name>A0A1Y2J434_TRAC3</name>
<proteinExistence type="inferred from homology"/>
<dbReference type="InterPro" id="IPR015946">
    <property type="entry name" value="KH_dom-like_a/b"/>
</dbReference>
<gene>
    <name evidence="2" type="ORF">PYCCODRAFT_1456549</name>
</gene>
<protein>
    <submittedName>
        <fullName evidence="2">OsmC-like protein</fullName>
    </submittedName>
</protein>
<evidence type="ECO:0000313" key="3">
    <source>
        <dbReference type="Proteomes" id="UP000193067"/>
    </source>
</evidence>
<dbReference type="NCBIfam" id="TIGR03561">
    <property type="entry name" value="organ_hyd_perox"/>
    <property type="match status" value="1"/>
</dbReference>
<accession>A0A1Y2J434</accession>
<dbReference type="PANTHER" id="PTHR33797:SF2">
    <property type="entry name" value="ORGANIC HYDROPEROXIDE RESISTANCE PROTEIN-LIKE"/>
    <property type="match status" value="1"/>
</dbReference>